<evidence type="ECO:0000313" key="6">
    <source>
        <dbReference type="EMBL" id="KIW40084.1"/>
    </source>
</evidence>
<evidence type="ECO:0000256" key="2">
    <source>
        <dbReference type="ARBA" id="ARBA00017917"/>
    </source>
</evidence>
<accession>A0A0D2DX79</accession>
<dbReference type="Proteomes" id="UP000053342">
    <property type="component" value="Unassembled WGS sequence"/>
</dbReference>
<sequence>MSPKRTSSTLSRPLSFAGCTFDKMGISLNFLEETNIVLLSENFQKNGTHSLSQVWRSPLIIGANSDINKLIMDYLITEGYPSAARKFAAEANIQQKADLTAIEERVRIRDSIHRGDMQHAIELINDLNPELLDTDKKLHFSLLRLQLVELIRLSFNSPDQALVGNAIEFAMHNLSPYVPLDPQFKIDLERAMALLIVPKESWVKAAAAPTTAQANNDFGVLAELVDPSLRQKVAKDVNEAILQSQDQKREANIRYLVKVRTWAERVAREKRLQIPEKLPFDADAEKPAEDDQNEDNGDTEMTENGGTEEPNGGGDAELARYTNIPS</sequence>
<organism evidence="6 7">
    <name type="scientific">Exophiala oligosperma</name>
    <dbReference type="NCBI Taxonomy" id="215243"/>
    <lineage>
        <taxon>Eukaryota</taxon>
        <taxon>Fungi</taxon>
        <taxon>Dikarya</taxon>
        <taxon>Ascomycota</taxon>
        <taxon>Pezizomycotina</taxon>
        <taxon>Eurotiomycetes</taxon>
        <taxon>Chaetothyriomycetidae</taxon>
        <taxon>Chaetothyriales</taxon>
        <taxon>Herpotrichiellaceae</taxon>
        <taxon>Exophiala</taxon>
    </lineage>
</organism>
<dbReference type="GeneID" id="27359394"/>
<evidence type="ECO:0000259" key="5">
    <source>
        <dbReference type="PROSITE" id="PS50897"/>
    </source>
</evidence>
<dbReference type="SMART" id="SM00668">
    <property type="entry name" value="CTLH"/>
    <property type="match status" value="1"/>
</dbReference>
<dbReference type="SMART" id="SM00667">
    <property type="entry name" value="LisH"/>
    <property type="match status" value="1"/>
</dbReference>
<evidence type="ECO:0000313" key="7">
    <source>
        <dbReference type="Proteomes" id="UP000053342"/>
    </source>
</evidence>
<dbReference type="AlphaFoldDB" id="A0A0D2DX79"/>
<proteinExistence type="predicted"/>
<dbReference type="PROSITE" id="PS50897">
    <property type="entry name" value="CTLH"/>
    <property type="match status" value="1"/>
</dbReference>
<dbReference type="InterPro" id="IPR050618">
    <property type="entry name" value="Ubq-SigPath_Reg"/>
</dbReference>
<evidence type="ECO:0000256" key="3">
    <source>
        <dbReference type="ARBA" id="ARBA00018741"/>
    </source>
</evidence>
<dbReference type="STRING" id="215243.A0A0D2DX79"/>
<feature type="compositionally biased region" description="Basic and acidic residues" evidence="4">
    <location>
        <begin position="276"/>
        <end position="289"/>
    </location>
</feature>
<keyword evidence="7" id="KW-1185">Reference proteome</keyword>
<dbReference type="EMBL" id="KN847338">
    <property type="protein sequence ID" value="KIW40085.1"/>
    <property type="molecule type" value="Genomic_DNA"/>
</dbReference>
<evidence type="ECO:0000256" key="4">
    <source>
        <dbReference type="SAM" id="MobiDB-lite"/>
    </source>
</evidence>
<dbReference type="RefSeq" id="XP_016260301.1">
    <property type="nucleotide sequence ID" value="XM_016408547.1"/>
</dbReference>
<reference evidence="6 7" key="1">
    <citation type="submission" date="2015-01" db="EMBL/GenBank/DDBJ databases">
        <title>The Genome Sequence of Exophiala oligosperma CBS72588.</title>
        <authorList>
            <consortium name="The Broad Institute Genomics Platform"/>
            <person name="Cuomo C."/>
            <person name="de Hoog S."/>
            <person name="Gorbushina A."/>
            <person name="Stielow B."/>
            <person name="Teixiera M."/>
            <person name="Abouelleil A."/>
            <person name="Chapman S.B."/>
            <person name="Priest M."/>
            <person name="Young S.K."/>
            <person name="Wortman J."/>
            <person name="Nusbaum C."/>
            <person name="Birren B."/>
        </authorList>
    </citation>
    <scope>NUCLEOTIDE SEQUENCE [LARGE SCALE GENOMIC DNA]</scope>
    <source>
        <strain evidence="6 7">CBS 72588</strain>
    </source>
</reference>
<dbReference type="PROSITE" id="PS50896">
    <property type="entry name" value="LISH"/>
    <property type="match status" value="1"/>
</dbReference>
<dbReference type="VEuPathDB" id="FungiDB:PV06_07320"/>
<comment type="function">
    <text evidence="1">Involved in the proteasome-dependent degradation of fructose-1,6-bisphosphatase.</text>
</comment>
<dbReference type="RefSeq" id="XP_016260300.1">
    <property type="nucleotide sequence ID" value="XM_016408546.1"/>
</dbReference>
<gene>
    <name evidence="6" type="ORF">PV06_07320</name>
</gene>
<dbReference type="SMART" id="SM00757">
    <property type="entry name" value="CRA"/>
    <property type="match status" value="1"/>
</dbReference>
<dbReference type="InterPro" id="IPR024964">
    <property type="entry name" value="CTLH/CRA"/>
</dbReference>
<dbReference type="OrthoDB" id="2415936at2759"/>
<dbReference type="InterPro" id="IPR013144">
    <property type="entry name" value="CRA_dom"/>
</dbReference>
<feature type="region of interest" description="Disordered" evidence="4">
    <location>
        <begin position="276"/>
        <end position="326"/>
    </location>
</feature>
<evidence type="ECO:0000256" key="1">
    <source>
        <dbReference type="ARBA" id="ARBA00002343"/>
    </source>
</evidence>
<dbReference type="Pfam" id="PF08513">
    <property type="entry name" value="LisH"/>
    <property type="match status" value="1"/>
</dbReference>
<dbReference type="PANTHER" id="PTHR12864">
    <property type="entry name" value="RAN BINDING PROTEIN 9-RELATED"/>
    <property type="match status" value="1"/>
</dbReference>
<dbReference type="EMBL" id="KN847338">
    <property type="protein sequence ID" value="KIW40084.1"/>
    <property type="molecule type" value="Genomic_DNA"/>
</dbReference>
<feature type="domain" description="CTLH" evidence="5">
    <location>
        <begin position="101"/>
        <end position="159"/>
    </location>
</feature>
<name>A0A0D2DX79_9EURO</name>
<dbReference type="InterPro" id="IPR006595">
    <property type="entry name" value="CTLH_C"/>
</dbReference>
<dbReference type="Pfam" id="PF10607">
    <property type="entry name" value="CTLH"/>
    <property type="match status" value="1"/>
</dbReference>
<protein>
    <recommendedName>
        <fullName evidence="3">Protein FYV10</fullName>
    </recommendedName>
    <alternativeName>
        <fullName evidence="2">Protein fyv10</fullName>
    </alternativeName>
</protein>
<feature type="compositionally biased region" description="Acidic residues" evidence="4">
    <location>
        <begin position="290"/>
        <end position="301"/>
    </location>
</feature>
<dbReference type="InterPro" id="IPR006594">
    <property type="entry name" value="LisH"/>
</dbReference>